<comment type="caution">
    <text evidence="1">The sequence shown here is derived from an EMBL/GenBank/DDBJ whole genome shotgun (WGS) entry which is preliminary data.</text>
</comment>
<reference evidence="1" key="1">
    <citation type="submission" date="2020-11" db="EMBL/GenBank/DDBJ databases">
        <authorList>
            <consortium name="DOE Joint Genome Institute"/>
            <person name="Ahrendt S."/>
            <person name="Riley R."/>
            <person name="Andreopoulos W."/>
            <person name="Labutti K."/>
            <person name="Pangilinan J."/>
            <person name="Ruiz-Duenas F.J."/>
            <person name="Barrasa J.M."/>
            <person name="Sanchez-Garcia M."/>
            <person name="Camarero S."/>
            <person name="Miyauchi S."/>
            <person name="Serrano A."/>
            <person name="Linde D."/>
            <person name="Babiker R."/>
            <person name="Drula E."/>
            <person name="Ayuso-Fernandez I."/>
            <person name="Pacheco R."/>
            <person name="Padilla G."/>
            <person name="Ferreira P."/>
            <person name="Barriuso J."/>
            <person name="Kellner H."/>
            <person name="Castanera R."/>
            <person name="Alfaro M."/>
            <person name="Ramirez L."/>
            <person name="Pisabarro A.G."/>
            <person name="Kuo A."/>
            <person name="Tritt A."/>
            <person name="Lipzen A."/>
            <person name="He G."/>
            <person name="Yan M."/>
            <person name="Ng V."/>
            <person name="Cullen D."/>
            <person name="Martin F."/>
            <person name="Rosso M.-N."/>
            <person name="Henrissat B."/>
            <person name="Hibbett D."/>
            <person name="Martinez A.T."/>
            <person name="Grigoriev I.V."/>
        </authorList>
    </citation>
    <scope>NUCLEOTIDE SEQUENCE</scope>
    <source>
        <strain evidence="1">CIRM-BRFM 674</strain>
    </source>
</reference>
<dbReference type="Proteomes" id="UP000807469">
    <property type="component" value="Unassembled WGS sequence"/>
</dbReference>
<organism evidence="1 2">
    <name type="scientific">Pholiota conissans</name>
    <dbReference type="NCBI Taxonomy" id="109636"/>
    <lineage>
        <taxon>Eukaryota</taxon>
        <taxon>Fungi</taxon>
        <taxon>Dikarya</taxon>
        <taxon>Basidiomycota</taxon>
        <taxon>Agaricomycotina</taxon>
        <taxon>Agaricomycetes</taxon>
        <taxon>Agaricomycetidae</taxon>
        <taxon>Agaricales</taxon>
        <taxon>Agaricineae</taxon>
        <taxon>Strophariaceae</taxon>
        <taxon>Pholiota</taxon>
    </lineage>
</organism>
<dbReference type="Gene3D" id="1.20.1280.50">
    <property type="match status" value="1"/>
</dbReference>
<sequence length="479" mass="54817">MPRQSPAQDLPADVLWEIFLHSLSELPLDDVQPSTKIAPMQLCHVCTSWRTVALDNPALWSHLHYCLPIRWEKERPIAWSAERFLRDMEFLKWWRHNQGSRAPFIRFSIATQKKGTTYEELPLNTAEIINFFVEYPSSAQYLDVDRLGRYLFAQNPTNDKDILLQASALPNLHSLVTSHFCEKRRSLIAMSFFEQIQLPSALRRLALHDVELPPDYKFTTWSRLTYLSLKHVATVPSVWYTLIRSIPALQWGFFDVFLEPESPEVDINPSEFILASLSTLSLNVHSSDENPEPDPLAELLDGLNLPALLDLSIYIDVDFSQSSLPELAEIISNNINRSASTIKKLTIGLKIHGFDQYSIAEPEEWECVSTLSMVAPRLTHLIIDMGNKLSSSRLECMASIWENFLFQGPWVDLESPMNTIQKITAVVQRPERRGPEIDAVFREELGEKLDNIQLLFVKVDPKDLSPVGEGWKLWGSSVY</sequence>
<accession>A0A9P5YYA5</accession>
<name>A0A9P5YYA5_9AGAR</name>
<keyword evidence="2" id="KW-1185">Reference proteome</keyword>
<protein>
    <recommendedName>
        <fullName evidence="3">F-box domain-containing protein</fullName>
    </recommendedName>
</protein>
<evidence type="ECO:0000313" key="2">
    <source>
        <dbReference type="Proteomes" id="UP000807469"/>
    </source>
</evidence>
<evidence type="ECO:0000313" key="1">
    <source>
        <dbReference type="EMBL" id="KAF9476101.1"/>
    </source>
</evidence>
<dbReference type="OrthoDB" id="2886770at2759"/>
<evidence type="ECO:0008006" key="3">
    <source>
        <dbReference type="Google" id="ProtNLM"/>
    </source>
</evidence>
<gene>
    <name evidence="1" type="ORF">BDN70DRAFT_935347</name>
</gene>
<dbReference type="AlphaFoldDB" id="A0A9P5YYA5"/>
<dbReference type="EMBL" id="MU155307">
    <property type="protein sequence ID" value="KAF9476101.1"/>
    <property type="molecule type" value="Genomic_DNA"/>
</dbReference>
<proteinExistence type="predicted"/>